<reference evidence="1 2" key="1">
    <citation type="submission" date="2023-07" db="EMBL/GenBank/DDBJ databases">
        <title>Sequencing the genomes of 1000 actinobacteria strains.</title>
        <authorList>
            <person name="Klenk H.-P."/>
        </authorList>
    </citation>
    <scope>NUCLEOTIDE SEQUENCE [LARGE SCALE GENOMIC DNA]</scope>
    <source>
        <strain evidence="1 2">GD13</strain>
    </source>
</reference>
<sequence length="87" mass="9713">MAEEQFVESDTIGFGAPRKRRGPARLAVNEDPGYVEMSVIRTPLGAGQIRPDAEEYDPFVDIDWTTLGELEDWGEQLDATIAACDRR</sequence>
<organism evidence="1 2">
    <name type="scientific">Nocardioides massiliensis</name>
    <dbReference type="NCBI Taxonomy" id="1325935"/>
    <lineage>
        <taxon>Bacteria</taxon>
        <taxon>Bacillati</taxon>
        <taxon>Actinomycetota</taxon>
        <taxon>Actinomycetes</taxon>
        <taxon>Propionibacteriales</taxon>
        <taxon>Nocardioidaceae</taxon>
        <taxon>Nocardioides</taxon>
    </lineage>
</organism>
<accession>A0ABT9NT79</accession>
<gene>
    <name evidence="1" type="ORF">J2S59_002864</name>
</gene>
<dbReference type="EMBL" id="JAUSQM010000001">
    <property type="protein sequence ID" value="MDP9823055.1"/>
    <property type="molecule type" value="Genomic_DNA"/>
</dbReference>
<keyword evidence="2" id="KW-1185">Reference proteome</keyword>
<name>A0ABT9NT79_9ACTN</name>
<protein>
    <submittedName>
        <fullName evidence="1">Uncharacterized protein</fullName>
    </submittedName>
</protein>
<proteinExistence type="predicted"/>
<dbReference type="Proteomes" id="UP001240447">
    <property type="component" value="Unassembled WGS sequence"/>
</dbReference>
<evidence type="ECO:0000313" key="2">
    <source>
        <dbReference type="Proteomes" id="UP001240447"/>
    </source>
</evidence>
<evidence type="ECO:0000313" key="1">
    <source>
        <dbReference type="EMBL" id="MDP9823055.1"/>
    </source>
</evidence>
<dbReference type="RefSeq" id="WP_068121645.1">
    <property type="nucleotide sequence ID" value="NZ_CCXJ01000395.1"/>
</dbReference>
<comment type="caution">
    <text evidence="1">The sequence shown here is derived from an EMBL/GenBank/DDBJ whole genome shotgun (WGS) entry which is preliminary data.</text>
</comment>